<evidence type="ECO:0000313" key="2">
    <source>
        <dbReference type="EMBL" id="EJD32696.1"/>
    </source>
</evidence>
<gene>
    <name evidence="2" type="ORF">AURDEDRAFT_178207</name>
</gene>
<evidence type="ECO:0000256" key="1">
    <source>
        <dbReference type="SAM" id="MobiDB-lite"/>
    </source>
</evidence>
<proteinExistence type="predicted"/>
<keyword evidence="3" id="KW-1185">Reference proteome</keyword>
<organism evidence="2 3">
    <name type="scientific">Auricularia subglabra (strain TFB-10046 / SS5)</name>
    <name type="common">White-rot fungus</name>
    <name type="synonym">Auricularia delicata (strain TFB10046)</name>
    <dbReference type="NCBI Taxonomy" id="717982"/>
    <lineage>
        <taxon>Eukaryota</taxon>
        <taxon>Fungi</taxon>
        <taxon>Dikarya</taxon>
        <taxon>Basidiomycota</taxon>
        <taxon>Agaricomycotina</taxon>
        <taxon>Agaricomycetes</taxon>
        <taxon>Auriculariales</taxon>
        <taxon>Auriculariaceae</taxon>
        <taxon>Auricularia</taxon>
    </lineage>
</organism>
<protein>
    <submittedName>
        <fullName evidence="2">Uncharacterized protein</fullName>
    </submittedName>
</protein>
<dbReference type="KEGG" id="adl:AURDEDRAFT_178207"/>
<dbReference type="OrthoDB" id="3269308at2759"/>
<name>J0L8L5_AURST</name>
<dbReference type="InParanoid" id="J0L8L5"/>
<feature type="region of interest" description="Disordered" evidence="1">
    <location>
        <begin position="1"/>
        <end position="101"/>
    </location>
</feature>
<dbReference type="EMBL" id="JH688731">
    <property type="protein sequence ID" value="EJD32696.1"/>
    <property type="molecule type" value="Genomic_DNA"/>
</dbReference>
<accession>J0L8L5</accession>
<evidence type="ECO:0000313" key="3">
    <source>
        <dbReference type="Proteomes" id="UP000006514"/>
    </source>
</evidence>
<feature type="compositionally biased region" description="Polar residues" evidence="1">
    <location>
        <begin position="23"/>
        <end position="37"/>
    </location>
</feature>
<dbReference type="eggNOG" id="ENOG502RCQ3">
    <property type="taxonomic scope" value="Eukaryota"/>
</dbReference>
<dbReference type="AlphaFoldDB" id="J0L8L5"/>
<reference evidence="3" key="1">
    <citation type="journal article" date="2012" name="Science">
        <title>The Paleozoic origin of enzymatic lignin decomposition reconstructed from 31 fungal genomes.</title>
        <authorList>
            <person name="Floudas D."/>
            <person name="Binder M."/>
            <person name="Riley R."/>
            <person name="Barry K."/>
            <person name="Blanchette R.A."/>
            <person name="Henrissat B."/>
            <person name="Martinez A.T."/>
            <person name="Otillar R."/>
            <person name="Spatafora J.W."/>
            <person name="Yadav J.S."/>
            <person name="Aerts A."/>
            <person name="Benoit I."/>
            <person name="Boyd A."/>
            <person name="Carlson A."/>
            <person name="Copeland A."/>
            <person name="Coutinho P.M."/>
            <person name="de Vries R.P."/>
            <person name="Ferreira P."/>
            <person name="Findley K."/>
            <person name="Foster B."/>
            <person name="Gaskell J."/>
            <person name="Glotzer D."/>
            <person name="Gorecki P."/>
            <person name="Heitman J."/>
            <person name="Hesse C."/>
            <person name="Hori C."/>
            <person name="Igarashi K."/>
            <person name="Jurgens J.A."/>
            <person name="Kallen N."/>
            <person name="Kersten P."/>
            <person name="Kohler A."/>
            <person name="Kuees U."/>
            <person name="Kumar T.K.A."/>
            <person name="Kuo A."/>
            <person name="LaButti K."/>
            <person name="Larrondo L.F."/>
            <person name="Lindquist E."/>
            <person name="Ling A."/>
            <person name="Lombard V."/>
            <person name="Lucas S."/>
            <person name="Lundell T."/>
            <person name="Martin R."/>
            <person name="McLaughlin D.J."/>
            <person name="Morgenstern I."/>
            <person name="Morin E."/>
            <person name="Murat C."/>
            <person name="Nagy L.G."/>
            <person name="Nolan M."/>
            <person name="Ohm R.A."/>
            <person name="Patyshakuliyeva A."/>
            <person name="Rokas A."/>
            <person name="Ruiz-Duenas F.J."/>
            <person name="Sabat G."/>
            <person name="Salamov A."/>
            <person name="Samejima M."/>
            <person name="Schmutz J."/>
            <person name="Slot J.C."/>
            <person name="St John F."/>
            <person name="Stenlid J."/>
            <person name="Sun H."/>
            <person name="Sun S."/>
            <person name="Syed K."/>
            <person name="Tsang A."/>
            <person name="Wiebenga A."/>
            <person name="Young D."/>
            <person name="Pisabarro A."/>
            <person name="Eastwood D.C."/>
            <person name="Martin F."/>
            <person name="Cullen D."/>
            <person name="Grigoriev I.V."/>
            <person name="Hibbett D.S."/>
        </authorList>
    </citation>
    <scope>NUCLEOTIDE SEQUENCE [LARGE SCALE GENOMIC DNA]</scope>
    <source>
        <strain evidence="3">TFB10046</strain>
    </source>
</reference>
<sequence>MGSKRNLPASDGETPRSTKRNKASGNSTVAKDTSTDQLVDDVAEDAAEDGTTDLKEGNAQDVDDDARSNASGHSAHSLALRNAEVDKPTTPAVEDVVDTDTKDKPAKVKAKLVQAKLQKPDGSKGIDWGYTGNVNERINVARAMASAKTDTYAFGKTPANLAWTKVDDPDKDRHFVIGVGAGARKPVKMWGIGNVAKTYFFDNQGNPPFSVSVNVRLIHESDNAVANRLIMQHSVPRNTSATGYTDVRFGKWMSVRLPGDTMKTNEEFSELYDARGGIKLPRSKMDNYPVKLLKKGDLVLVECTMQRYHPKVNGKADPAKWNATYNIEFIALLDDGPPPTTLAATICEDELEISF</sequence>
<dbReference type="Proteomes" id="UP000006514">
    <property type="component" value="Unassembled WGS sequence"/>
</dbReference>
<feature type="compositionally biased region" description="Acidic residues" evidence="1">
    <location>
        <begin position="38"/>
        <end position="51"/>
    </location>
</feature>